<accession>A0AA35X9Q9</accession>
<dbReference type="PRINTS" id="PR00625">
    <property type="entry name" value="JDOMAIN"/>
</dbReference>
<gene>
    <name evidence="2" type="ORF">GBAR_LOCUS27815</name>
</gene>
<dbReference type="PANTHER" id="PTHR43948">
    <property type="entry name" value="DNAJ HOMOLOG SUBFAMILY B"/>
    <property type="match status" value="1"/>
</dbReference>
<evidence type="ECO:0000313" key="2">
    <source>
        <dbReference type="EMBL" id="CAI8050708.1"/>
    </source>
</evidence>
<dbReference type="Gene3D" id="1.10.287.110">
    <property type="entry name" value="DnaJ domain"/>
    <property type="match status" value="1"/>
</dbReference>
<dbReference type="InterPro" id="IPR036869">
    <property type="entry name" value="J_dom_sf"/>
</dbReference>
<dbReference type="GO" id="GO:0005634">
    <property type="term" value="C:nucleus"/>
    <property type="evidence" value="ECO:0007669"/>
    <property type="project" value="TreeGrafter"/>
</dbReference>
<organism evidence="2 3">
    <name type="scientific">Geodia barretti</name>
    <name type="common">Barrett's horny sponge</name>
    <dbReference type="NCBI Taxonomy" id="519541"/>
    <lineage>
        <taxon>Eukaryota</taxon>
        <taxon>Metazoa</taxon>
        <taxon>Porifera</taxon>
        <taxon>Demospongiae</taxon>
        <taxon>Heteroscleromorpha</taxon>
        <taxon>Tetractinellida</taxon>
        <taxon>Astrophorina</taxon>
        <taxon>Geodiidae</taxon>
        <taxon>Geodia</taxon>
    </lineage>
</organism>
<dbReference type="GO" id="GO:0051087">
    <property type="term" value="F:protein-folding chaperone binding"/>
    <property type="evidence" value="ECO:0007669"/>
    <property type="project" value="TreeGrafter"/>
</dbReference>
<comment type="caution">
    <text evidence="2">The sequence shown here is derived from an EMBL/GenBank/DDBJ whole genome shotgun (WGS) entry which is preliminary data.</text>
</comment>
<proteinExistence type="predicted"/>
<evidence type="ECO:0000313" key="3">
    <source>
        <dbReference type="Proteomes" id="UP001174909"/>
    </source>
</evidence>
<reference evidence="2" key="1">
    <citation type="submission" date="2023-03" db="EMBL/GenBank/DDBJ databases">
        <authorList>
            <person name="Steffen K."/>
            <person name="Cardenas P."/>
        </authorList>
    </citation>
    <scope>NUCLEOTIDE SEQUENCE</scope>
</reference>
<dbReference type="PANTHER" id="PTHR43948:SF14">
    <property type="entry name" value="PROTEIN DNAJ, PUTATIVE-RELATED"/>
    <property type="match status" value="1"/>
</dbReference>
<dbReference type="AlphaFoldDB" id="A0AA35X9Q9"/>
<sequence length="103" mass="11326">MGLTREEALKIMGLEEGCSTKEVRDRFKKLALKWHPDKNIDNPDDAQKKFQAISAAYTKLVSSDSEEEDDDIPNVSSSLSCVAACHSPIHSYIAAGQGIWLSS</sequence>
<evidence type="ECO:0000259" key="1">
    <source>
        <dbReference type="PROSITE" id="PS50076"/>
    </source>
</evidence>
<dbReference type="EMBL" id="CASHTH010003883">
    <property type="protein sequence ID" value="CAI8050708.1"/>
    <property type="molecule type" value="Genomic_DNA"/>
</dbReference>
<dbReference type="Pfam" id="PF00226">
    <property type="entry name" value="DnaJ"/>
    <property type="match status" value="1"/>
</dbReference>
<keyword evidence="3" id="KW-1185">Reference proteome</keyword>
<dbReference type="InterPro" id="IPR001623">
    <property type="entry name" value="DnaJ_domain"/>
</dbReference>
<dbReference type="GO" id="GO:0051082">
    <property type="term" value="F:unfolded protein binding"/>
    <property type="evidence" value="ECO:0007669"/>
    <property type="project" value="TreeGrafter"/>
</dbReference>
<dbReference type="SUPFAM" id="SSF46565">
    <property type="entry name" value="Chaperone J-domain"/>
    <property type="match status" value="1"/>
</dbReference>
<dbReference type="Proteomes" id="UP001174909">
    <property type="component" value="Unassembled WGS sequence"/>
</dbReference>
<dbReference type="CDD" id="cd06257">
    <property type="entry name" value="DnaJ"/>
    <property type="match status" value="1"/>
</dbReference>
<dbReference type="SMART" id="SM00271">
    <property type="entry name" value="DnaJ"/>
    <property type="match status" value="1"/>
</dbReference>
<dbReference type="PROSITE" id="PS50076">
    <property type="entry name" value="DNAJ_2"/>
    <property type="match status" value="1"/>
</dbReference>
<feature type="domain" description="J" evidence="1">
    <location>
        <begin position="7"/>
        <end position="73"/>
    </location>
</feature>
<dbReference type="GO" id="GO:0005737">
    <property type="term" value="C:cytoplasm"/>
    <property type="evidence" value="ECO:0007669"/>
    <property type="project" value="TreeGrafter"/>
</dbReference>
<protein>
    <submittedName>
        <fullName evidence="2">DnaJ protein P58IPK homolog</fullName>
    </submittedName>
</protein>
<dbReference type="GO" id="GO:0044183">
    <property type="term" value="F:protein folding chaperone"/>
    <property type="evidence" value="ECO:0007669"/>
    <property type="project" value="TreeGrafter"/>
</dbReference>
<name>A0AA35X9Q9_GEOBA</name>
<feature type="non-terminal residue" evidence="2">
    <location>
        <position position="1"/>
    </location>
</feature>